<accession>A0AA42ASU8</accession>
<keyword evidence="2" id="KW-1185">Reference proteome</keyword>
<dbReference type="EMBL" id="JAJJMA010215650">
    <property type="protein sequence ID" value="MCL7040707.1"/>
    <property type="molecule type" value="Genomic_DNA"/>
</dbReference>
<dbReference type="AlphaFoldDB" id="A0AA42ASU8"/>
<organism evidence="1 2">
    <name type="scientific">Papaver nudicaule</name>
    <name type="common">Iceland poppy</name>
    <dbReference type="NCBI Taxonomy" id="74823"/>
    <lineage>
        <taxon>Eukaryota</taxon>
        <taxon>Viridiplantae</taxon>
        <taxon>Streptophyta</taxon>
        <taxon>Embryophyta</taxon>
        <taxon>Tracheophyta</taxon>
        <taxon>Spermatophyta</taxon>
        <taxon>Magnoliopsida</taxon>
        <taxon>Ranunculales</taxon>
        <taxon>Papaveraceae</taxon>
        <taxon>Papaveroideae</taxon>
        <taxon>Papaver</taxon>
    </lineage>
</organism>
<proteinExistence type="predicted"/>
<name>A0AA42ASU8_PAPNU</name>
<gene>
    <name evidence="1" type="ORF">MKW94_015751</name>
</gene>
<evidence type="ECO:0000313" key="2">
    <source>
        <dbReference type="Proteomes" id="UP001177140"/>
    </source>
</evidence>
<sequence length="95" mass="10817">MARYAKFFMKWKEGGYDNVIRSVCFVGTGAAVCSLLVAQKHLEKRLDQNGPITEDVEKKFGEQYSNFLQQVELSGKDKEKQVAFLKNNSALDPHF</sequence>
<dbReference type="Proteomes" id="UP001177140">
    <property type="component" value="Unassembled WGS sequence"/>
</dbReference>
<comment type="caution">
    <text evidence="1">The sequence shown here is derived from an EMBL/GenBank/DDBJ whole genome shotgun (WGS) entry which is preliminary data.</text>
</comment>
<protein>
    <submittedName>
        <fullName evidence="1">Uncharacterized protein</fullName>
    </submittedName>
</protein>
<reference evidence="1" key="1">
    <citation type="submission" date="2022-03" db="EMBL/GenBank/DDBJ databases">
        <title>A functionally conserved STORR gene fusion in Papaver species that diverged 16.8 million years ago.</title>
        <authorList>
            <person name="Catania T."/>
        </authorList>
    </citation>
    <scope>NUCLEOTIDE SEQUENCE</scope>
    <source>
        <strain evidence="1">S-191538</strain>
    </source>
</reference>
<evidence type="ECO:0000313" key="1">
    <source>
        <dbReference type="EMBL" id="MCL7040707.1"/>
    </source>
</evidence>